<evidence type="ECO:0000256" key="1">
    <source>
        <dbReference type="SAM" id="MobiDB-lite"/>
    </source>
</evidence>
<name>A0ABX3T8W8_9MYCO</name>
<proteinExistence type="predicted"/>
<keyword evidence="3" id="KW-1185">Reference proteome</keyword>
<reference evidence="2 3" key="1">
    <citation type="submission" date="2017-02" db="EMBL/GenBank/DDBJ databases">
        <title>The new phylogeny of genus Mycobacterium.</title>
        <authorList>
            <person name="Tortoli E."/>
            <person name="Trovato A."/>
            <person name="Cirillo D.M."/>
        </authorList>
    </citation>
    <scope>NUCLEOTIDE SEQUENCE [LARGE SCALE GENOMIC DNA]</scope>
    <source>
        <strain evidence="2 3">DSM 45145</strain>
    </source>
</reference>
<protein>
    <submittedName>
        <fullName evidence="2">Uncharacterized protein</fullName>
    </submittedName>
</protein>
<dbReference type="Proteomes" id="UP000192374">
    <property type="component" value="Unassembled WGS sequence"/>
</dbReference>
<feature type="region of interest" description="Disordered" evidence="1">
    <location>
        <begin position="32"/>
        <end position="70"/>
    </location>
</feature>
<sequence>MSEPLPGSTEFSSEFSTPKIVLAALTAEVGSATGAGAGSSTSTGAGAAEATPLPNVSAPTVASASPTPAVTRVSGVRDRGFVRVFRDIRILLTLEPQKVVSTQKSLW</sequence>
<organism evidence="2 3">
    <name type="scientific">Mycobacterium noviomagense</name>
    <dbReference type="NCBI Taxonomy" id="459858"/>
    <lineage>
        <taxon>Bacteria</taxon>
        <taxon>Bacillati</taxon>
        <taxon>Actinomycetota</taxon>
        <taxon>Actinomycetes</taxon>
        <taxon>Mycobacteriales</taxon>
        <taxon>Mycobacteriaceae</taxon>
        <taxon>Mycobacterium</taxon>
    </lineage>
</organism>
<comment type="caution">
    <text evidence="2">The sequence shown here is derived from an EMBL/GenBank/DDBJ whole genome shotgun (WGS) entry which is preliminary data.</text>
</comment>
<evidence type="ECO:0000313" key="2">
    <source>
        <dbReference type="EMBL" id="ORB17115.1"/>
    </source>
</evidence>
<evidence type="ECO:0000313" key="3">
    <source>
        <dbReference type="Proteomes" id="UP000192374"/>
    </source>
</evidence>
<dbReference type="EMBL" id="MVIC01000005">
    <property type="protein sequence ID" value="ORB17115.1"/>
    <property type="molecule type" value="Genomic_DNA"/>
</dbReference>
<accession>A0ABX3T8W8</accession>
<gene>
    <name evidence="2" type="ORF">BST37_05280</name>
</gene>